<dbReference type="Proteomes" id="UP000546200">
    <property type="component" value="Unassembled WGS sequence"/>
</dbReference>
<dbReference type="RefSeq" id="WP_184060339.1">
    <property type="nucleotide sequence ID" value="NZ_JACIJK010000014.1"/>
</dbReference>
<dbReference type="GO" id="GO:0006355">
    <property type="term" value="P:regulation of DNA-templated transcription"/>
    <property type="evidence" value="ECO:0007669"/>
    <property type="project" value="InterPro"/>
</dbReference>
<dbReference type="InterPro" id="IPR008807">
    <property type="entry name" value="ROS_MUCR"/>
</dbReference>
<accession>A0A7W9BGZ2</accession>
<reference evidence="2 3" key="1">
    <citation type="submission" date="2020-08" db="EMBL/GenBank/DDBJ databases">
        <title>Genomic Encyclopedia of Type Strains, Phase IV (KMG-IV): sequencing the most valuable type-strain genomes for metagenomic binning, comparative biology and taxonomic classification.</title>
        <authorList>
            <person name="Goeker M."/>
        </authorList>
    </citation>
    <scope>NUCLEOTIDE SEQUENCE [LARGE SCALE GENOMIC DNA]</scope>
    <source>
        <strain evidence="2 3">DSM 100044</strain>
    </source>
</reference>
<dbReference type="Pfam" id="PF05443">
    <property type="entry name" value="ROS_MUCR"/>
    <property type="match status" value="1"/>
</dbReference>
<protein>
    <submittedName>
        <fullName evidence="2">Putative transcriptional regulator</fullName>
    </submittedName>
</protein>
<gene>
    <name evidence="2" type="ORF">FHS94_003646</name>
</gene>
<evidence type="ECO:0000256" key="1">
    <source>
        <dbReference type="ARBA" id="ARBA00007031"/>
    </source>
</evidence>
<evidence type="ECO:0000313" key="2">
    <source>
        <dbReference type="EMBL" id="MBB5716774.1"/>
    </source>
</evidence>
<organism evidence="2 3">
    <name type="scientific">Sphingomonas aerophila</name>
    <dbReference type="NCBI Taxonomy" id="1344948"/>
    <lineage>
        <taxon>Bacteria</taxon>
        <taxon>Pseudomonadati</taxon>
        <taxon>Pseudomonadota</taxon>
        <taxon>Alphaproteobacteria</taxon>
        <taxon>Sphingomonadales</taxon>
        <taxon>Sphingomonadaceae</taxon>
        <taxon>Sphingomonas</taxon>
    </lineage>
</organism>
<evidence type="ECO:0000313" key="3">
    <source>
        <dbReference type="Proteomes" id="UP000546200"/>
    </source>
</evidence>
<dbReference type="AlphaFoldDB" id="A0A7W9BGZ2"/>
<dbReference type="InterPro" id="IPR041920">
    <property type="entry name" value="ROS/MUCR_sf"/>
</dbReference>
<comment type="similarity">
    <text evidence="1">Belongs to the ros/MucR family.</text>
</comment>
<name>A0A7W9BGZ2_9SPHN</name>
<proteinExistence type="inferred from homology"/>
<sequence>MANDKELATALTVAWLSNGSIDANVKSASDFLRAMYDVVTDLDTGTTLEDAWPNHDYISAVSLEESLADPDHIISMIDGKPYKLLRRHLMHHGLTPEAYRLRYRLPSNYPMVPANYVAKRRDIAARFGLNPRAASRSRQEHT</sequence>
<dbReference type="GO" id="GO:0003677">
    <property type="term" value="F:DNA binding"/>
    <property type="evidence" value="ECO:0007669"/>
    <property type="project" value="InterPro"/>
</dbReference>
<dbReference type="Gene3D" id="1.10.10.1550">
    <property type="entry name" value="ROS/MUCR transcriptional regulator protein"/>
    <property type="match status" value="1"/>
</dbReference>
<comment type="caution">
    <text evidence="2">The sequence shown here is derived from an EMBL/GenBank/DDBJ whole genome shotgun (WGS) entry which is preliminary data.</text>
</comment>
<dbReference type="EMBL" id="JACIJK010000014">
    <property type="protein sequence ID" value="MBB5716774.1"/>
    <property type="molecule type" value="Genomic_DNA"/>
</dbReference>
<dbReference type="GO" id="GO:0008270">
    <property type="term" value="F:zinc ion binding"/>
    <property type="evidence" value="ECO:0007669"/>
    <property type="project" value="InterPro"/>
</dbReference>
<keyword evidence="3" id="KW-1185">Reference proteome</keyword>